<keyword evidence="1" id="KW-0040">ANK repeat</keyword>
<protein>
    <recommendedName>
        <fullName evidence="3">SOCS box domain-containing protein</fullName>
    </recommendedName>
</protein>
<dbReference type="Proteomes" id="UP000245119">
    <property type="component" value="Linkage Group LG4"/>
</dbReference>
<feature type="compositionally biased region" description="Basic and acidic residues" evidence="2">
    <location>
        <begin position="243"/>
        <end position="252"/>
    </location>
</feature>
<evidence type="ECO:0000313" key="4">
    <source>
        <dbReference type="EMBL" id="PVD32779.1"/>
    </source>
</evidence>
<feature type="compositionally biased region" description="Acidic residues" evidence="2">
    <location>
        <begin position="44"/>
        <end position="54"/>
    </location>
</feature>
<evidence type="ECO:0000259" key="3">
    <source>
        <dbReference type="PROSITE" id="PS50225"/>
    </source>
</evidence>
<proteinExistence type="predicted"/>
<dbReference type="PROSITE" id="PS50225">
    <property type="entry name" value="SOCS"/>
    <property type="match status" value="1"/>
</dbReference>
<reference evidence="4 5" key="1">
    <citation type="submission" date="2018-04" db="EMBL/GenBank/DDBJ databases">
        <title>The genome of golden apple snail Pomacea canaliculata provides insight into stress tolerance and invasive adaptation.</title>
        <authorList>
            <person name="Liu C."/>
            <person name="Liu B."/>
            <person name="Ren Y."/>
            <person name="Zhang Y."/>
            <person name="Wang H."/>
            <person name="Li S."/>
            <person name="Jiang F."/>
            <person name="Yin L."/>
            <person name="Zhang G."/>
            <person name="Qian W."/>
            <person name="Fan W."/>
        </authorList>
    </citation>
    <scope>NUCLEOTIDE SEQUENCE [LARGE SCALE GENOMIC DNA]</scope>
    <source>
        <strain evidence="4">SZHN2017</strain>
        <tissue evidence="4">Muscle</tissue>
    </source>
</reference>
<dbReference type="PROSITE" id="PS50297">
    <property type="entry name" value="ANK_REP_REGION"/>
    <property type="match status" value="1"/>
</dbReference>
<feature type="compositionally biased region" description="Basic residues" evidence="2">
    <location>
        <begin position="104"/>
        <end position="113"/>
    </location>
</feature>
<dbReference type="Gene3D" id="1.25.40.20">
    <property type="entry name" value="Ankyrin repeat-containing domain"/>
    <property type="match status" value="1"/>
</dbReference>
<feature type="region of interest" description="Disordered" evidence="2">
    <location>
        <begin position="556"/>
        <end position="575"/>
    </location>
</feature>
<dbReference type="InterPro" id="IPR001496">
    <property type="entry name" value="SOCS_box"/>
</dbReference>
<feature type="domain" description="SOCS box" evidence="3">
    <location>
        <begin position="672"/>
        <end position="717"/>
    </location>
</feature>
<feature type="compositionally biased region" description="Polar residues" evidence="2">
    <location>
        <begin position="212"/>
        <end position="230"/>
    </location>
</feature>
<accession>A0A2T7PH81</accession>
<keyword evidence="5" id="KW-1185">Reference proteome</keyword>
<dbReference type="Pfam" id="PF00023">
    <property type="entry name" value="Ank"/>
    <property type="match status" value="1"/>
</dbReference>
<feature type="compositionally biased region" description="Polar residues" evidence="2">
    <location>
        <begin position="556"/>
        <end position="570"/>
    </location>
</feature>
<name>A0A2T7PH81_POMCA</name>
<dbReference type="OrthoDB" id="10646640at2759"/>
<evidence type="ECO:0000313" key="5">
    <source>
        <dbReference type="Proteomes" id="UP000245119"/>
    </source>
</evidence>
<feature type="compositionally biased region" description="Low complexity" evidence="2">
    <location>
        <begin position="197"/>
        <end position="207"/>
    </location>
</feature>
<feature type="compositionally biased region" description="Polar residues" evidence="2">
    <location>
        <begin position="20"/>
        <end position="32"/>
    </location>
</feature>
<dbReference type="InterPro" id="IPR036770">
    <property type="entry name" value="Ankyrin_rpt-contain_sf"/>
</dbReference>
<dbReference type="PROSITE" id="PS50088">
    <property type="entry name" value="ANK_REPEAT"/>
    <property type="match status" value="1"/>
</dbReference>
<evidence type="ECO:0000256" key="1">
    <source>
        <dbReference type="PROSITE-ProRule" id="PRU00023"/>
    </source>
</evidence>
<gene>
    <name evidence="4" type="ORF">C0Q70_08225</name>
</gene>
<dbReference type="InterPro" id="IPR002110">
    <property type="entry name" value="Ankyrin_rpt"/>
</dbReference>
<dbReference type="AlphaFoldDB" id="A0A2T7PH81"/>
<organism evidence="4 5">
    <name type="scientific">Pomacea canaliculata</name>
    <name type="common">Golden apple snail</name>
    <dbReference type="NCBI Taxonomy" id="400727"/>
    <lineage>
        <taxon>Eukaryota</taxon>
        <taxon>Metazoa</taxon>
        <taxon>Spiralia</taxon>
        <taxon>Lophotrochozoa</taxon>
        <taxon>Mollusca</taxon>
        <taxon>Gastropoda</taxon>
        <taxon>Caenogastropoda</taxon>
        <taxon>Architaenioglossa</taxon>
        <taxon>Ampullarioidea</taxon>
        <taxon>Ampullariidae</taxon>
        <taxon>Pomacea</taxon>
    </lineage>
</organism>
<dbReference type="EMBL" id="PZQS01000004">
    <property type="protein sequence ID" value="PVD32779.1"/>
    <property type="molecule type" value="Genomic_DNA"/>
</dbReference>
<evidence type="ECO:0000256" key="2">
    <source>
        <dbReference type="SAM" id="MobiDB-lite"/>
    </source>
</evidence>
<dbReference type="Pfam" id="PF07525">
    <property type="entry name" value="SOCS_box"/>
    <property type="match status" value="1"/>
</dbReference>
<feature type="region of interest" description="Disordered" evidence="2">
    <location>
        <begin position="189"/>
        <end position="252"/>
    </location>
</feature>
<feature type="region of interest" description="Disordered" evidence="2">
    <location>
        <begin position="1"/>
        <end position="122"/>
    </location>
</feature>
<sequence>MEEEGSSHPGCQPPGDWNERTGTTDNANSAKQGSRPHARITEEREQEEDCEVDANEPSREITKEFTGNPPMRTAVEQGDEGGVVEGIPRTIAGPEDEGEDTKAHASRKHLHKVKGGDRGQRAGSAVVRLSPNPDAPLAVSLPVMDRWISRCMHVRVTPLHLACWRCDATSIEILLMHGADVNVKADELEDCDDPKNNPKSSGSGNSNHWDHTSSSTLESTGSDLFPNFNQEDLGPFASSTPRVGDEGGPHEHSGVTPLALLALGVRSPPDFSLSIGRALGLVQATLQEGESGQVDRASEVTRSRVMDALRMLLDAGADVNATSTIFRKTFRPLELFLQPSVDLYYAPLMPRGGRDSAVLRCMDLERAGELVLCACWELLSRGAELGAGFRTSVEWNLFRMDWMFLQDDVLKQRFLHLAIFLGLFPPCCQIRLLTCSCRDHHDESSTAGDASCQRDPCVSRPFFTGNPLPEVATPPPQLSPATNIIPQLSTVDLSLMTVTEQDGTNIDPAPESYSHPPTYSTAAGSFYGESSHHLHNEAGLESLPGVKSSNGFRLEQNVPTDVGTSTNGMENASRGPRSVNMATAVPLHLPGCPARDVPARWRYQTQLWLWAVEERQHRILERCVIDIVRLSVSPRTLMLLLRFLAFPDLRVMATLTDTKFREWHAETASGDRLREAVWQAHTRSLKHSAKVVILIATRWRYHSLQRLPLPESLKRYLTDAIC</sequence>
<feature type="repeat" description="ANK" evidence="1">
    <location>
        <begin position="154"/>
        <end position="186"/>
    </location>
</feature>
<dbReference type="SMART" id="SM00248">
    <property type="entry name" value="ANK"/>
    <property type="match status" value="2"/>
</dbReference>
<comment type="caution">
    <text evidence="4">The sequence shown here is derived from an EMBL/GenBank/DDBJ whole genome shotgun (WGS) entry which is preliminary data.</text>
</comment>
<dbReference type="SUPFAM" id="SSF48403">
    <property type="entry name" value="Ankyrin repeat"/>
    <property type="match status" value="1"/>
</dbReference>